<evidence type="ECO:0000313" key="2">
    <source>
        <dbReference type="Proteomes" id="UP001208570"/>
    </source>
</evidence>
<dbReference type="Proteomes" id="UP001208570">
    <property type="component" value="Unassembled WGS sequence"/>
</dbReference>
<sequence length="192" mass="22742">MESYGNTSSIQENYSERGLPKLPLEYPDDRQCKQTKLLQEVTIVTMYLNIGNFRKGEGSGYHSPDMYRKWMRLYGFLLNPVIAFFDNETDRKYFLKIRRLHGQRDHTKTFLLGRRDMWAFSLRANISRIFKKPGYPKHHPNTVIPDYSCATNAKYELIFNATNANWFCTRYFAWSDIGFFRNGEAQKKHVIL</sequence>
<accession>A0AAD9MX86</accession>
<organism evidence="1 2">
    <name type="scientific">Paralvinella palmiformis</name>
    <dbReference type="NCBI Taxonomy" id="53620"/>
    <lineage>
        <taxon>Eukaryota</taxon>
        <taxon>Metazoa</taxon>
        <taxon>Spiralia</taxon>
        <taxon>Lophotrochozoa</taxon>
        <taxon>Annelida</taxon>
        <taxon>Polychaeta</taxon>
        <taxon>Sedentaria</taxon>
        <taxon>Canalipalpata</taxon>
        <taxon>Terebellida</taxon>
        <taxon>Terebelliformia</taxon>
        <taxon>Alvinellidae</taxon>
        <taxon>Paralvinella</taxon>
    </lineage>
</organism>
<evidence type="ECO:0000313" key="1">
    <source>
        <dbReference type="EMBL" id="KAK2146349.1"/>
    </source>
</evidence>
<gene>
    <name evidence="1" type="ORF">LSH36_615g01074</name>
</gene>
<keyword evidence="2" id="KW-1185">Reference proteome</keyword>
<name>A0AAD9MX86_9ANNE</name>
<dbReference type="InterPro" id="IPR011735">
    <property type="entry name" value="WlaTC/HtrL_glycosyltransf"/>
</dbReference>
<dbReference type="AlphaFoldDB" id="A0AAD9MX86"/>
<proteinExistence type="predicted"/>
<reference evidence="1" key="1">
    <citation type="journal article" date="2023" name="Mol. Biol. Evol.">
        <title>Third-Generation Sequencing Reveals the Adaptive Role of the Epigenome in Three Deep-Sea Polychaetes.</title>
        <authorList>
            <person name="Perez M."/>
            <person name="Aroh O."/>
            <person name="Sun Y."/>
            <person name="Lan Y."/>
            <person name="Juniper S.K."/>
            <person name="Young C.R."/>
            <person name="Angers B."/>
            <person name="Qian P.Y."/>
        </authorList>
    </citation>
    <scope>NUCLEOTIDE SEQUENCE</scope>
    <source>
        <strain evidence="1">P08H-3</strain>
    </source>
</reference>
<comment type="caution">
    <text evidence="1">The sequence shown here is derived from an EMBL/GenBank/DDBJ whole genome shotgun (WGS) entry which is preliminary data.</text>
</comment>
<dbReference type="EMBL" id="JAODUP010000615">
    <property type="protein sequence ID" value="KAK2146349.1"/>
    <property type="molecule type" value="Genomic_DNA"/>
</dbReference>
<protein>
    <submittedName>
        <fullName evidence="1">Uncharacterized protein</fullName>
    </submittedName>
</protein>
<dbReference type="Pfam" id="PF09612">
    <property type="entry name" value="HtrL_YibB"/>
    <property type="match status" value="1"/>
</dbReference>